<keyword evidence="6" id="KW-0472">Membrane</keyword>
<name>A0ABZ2MEM9_9MICO</name>
<evidence type="ECO:0000259" key="7">
    <source>
        <dbReference type="PROSITE" id="PS50006"/>
    </source>
</evidence>
<dbReference type="SUPFAM" id="SSF52540">
    <property type="entry name" value="P-loop containing nucleoside triphosphate hydrolases"/>
    <property type="match status" value="3"/>
</dbReference>
<feature type="compositionally biased region" description="Polar residues" evidence="5">
    <location>
        <begin position="1152"/>
        <end position="1162"/>
    </location>
</feature>
<dbReference type="CDD" id="cd00009">
    <property type="entry name" value="AAA"/>
    <property type="match status" value="1"/>
</dbReference>
<dbReference type="PANTHER" id="PTHR22683">
    <property type="entry name" value="SPORULATION PROTEIN RELATED"/>
    <property type="match status" value="1"/>
</dbReference>
<gene>
    <name evidence="9" type="ORF">V1351_11265</name>
</gene>
<dbReference type="Pfam" id="PF01580">
    <property type="entry name" value="FtsK_SpoIIIE"/>
    <property type="match status" value="2"/>
</dbReference>
<dbReference type="EMBL" id="CP144913">
    <property type="protein sequence ID" value="WXB75524.1"/>
    <property type="molecule type" value="Genomic_DNA"/>
</dbReference>
<dbReference type="InterPro" id="IPR003593">
    <property type="entry name" value="AAA+_ATPase"/>
</dbReference>
<dbReference type="InterPro" id="IPR008984">
    <property type="entry name" value="SMAD_FHA_dom_sf"/>
</dbReference>
<evidence type="ECO:0000256" key="6">
    <source>
        <dbReference type="SAM" id="Phobius"/>
    </source>
</evidence>
<feature type="transmembrane region" description="Helical" evidence="6">
    <location>
        <begin position="225"/>
        <end position="243"/>
    </location>
</feature>
<dbReference type="Pfam" id="PF00004">
    <property type="entry name" value="AAA"/>
    <property type="match status" value="1"/>
</dbReference>
<sequence>MLLQMTVVDARRGAERPVEVRAESDDTAVDLLEALGFGPETVIHVDGAKVPPQAPIGLPPLLDGSVLVLGHDEPVTRPTGRAPLRLTTTTGPDGGRMLSLTPGRHVVGRGEMASFRLADDTLSREHLAVSVDRDGVLVHELDATNATHVDDEAVPDQGVRARVGSRVHAGSTTFALEAPRSRPCRRRPSGSGTIVVNPTPHLPSAHRPARITIPQEPSSPARRRIPWVMVLLPLPFAALLAVFFGPRMLLFGLLTPVLAIGSTLSDRSSARRDHRDALAKWECERARTGEQLTSALARERRQRLRSAPNATALLDAARGDSTRLWERRSGHREHLDLRLGTGPLPARLEVDRGHGEKDHPVLEDVPLVVDLEEACVLGVAGGRGERDRIARHLLGQLTVLHSHHDVQISVVASAEGWWSPFRSLVHLREHDDVPWSNRTTTDEDDALTLFAGHAATVRERARQRSGAGTEAARPTALVLVIDDVDRWRGDPNLRTVLEHGRANRVLVVALADTVERLPHECGALVRLDGHRIALQVAGTQAAHGVVDGVGPAWAHRVAAALAPLRDATPDDSGAGLPEATRLIDLLDIDPDDREAIRTAWSGGSTDLDVVVGLGPDGEFRIDLRRDGPHALVAGTTGSGKSEFLQSWVASLAARSSPDEITFVLVDYKGGAAFAECAHLPHTVGVLTDLEPAQAERALTSLDAELTRRERILAASGATDVDDHRGSPLPRLMIVIDEFRMLAEEQPEAMAHLMRIAAVGRSLGVHLVLATQRPGGIVSADIKANVNLRISLRVRDRADSDDVLGVPDAVDLPESAPGRALARTGGSPARSFQTGRVAGHEAPGPGAVLVRDPGSPWPATSRRTDVGPTDLQRLAATLTSVAGDLGIAQPHRPWLPPLAQALAVEELPVPHGDDHGAPFALVDRPEHQEQVALTWSPAGGHWMVVGGPGTGRTTSIAAIVTAAGRRWGPGRLQVQVIGDGSSLLGGLARLPHVGSVVDGEDRPLTRRFLTRLEDDVAQRRARLRTSGHSTLDAWWAAYEADPVGDAPPPHLLLAVDGWGRVTQPRGGADLGETAELLEALLRDGMAAGVCGVITGGRELLSGRISSLVTSRIVLHLPDRGDASLAGLTPAETSGPRIPGRGRFQPNGHLVQVAQPSDESSTGTGRAFPGHEHPRAWRVEPLPEEVAVDRLPEPTTEQIPLGLGGSGIEPVTWRVPGARRLLVCGPPGSGRTSTLVTVAGQALSTGRPVVLIGEGDLTGHPDLAGAEVCAPDGREHLIALRRRHPDLVVVIDDADRVEDDPVADVLKEILRRVDSDRGLVVVSTATQTAATRVRGLIAELARARTGILLQPTTRSDGDALGLRVPPLQRIPGRGYLIAQGRAEEVQVARGTTPGGQG</sequence>
<protein>
    <submittedName>
        <fullName evidence="9">FtsK/SpoIIIE domain-containing protein</fullName>
    </submittedName>
</protein>
<feature type="binding site" evidence="4">
    <location>
        <begin position="945"/>
        <end position="952"/>
    </location>
    <ligand>
        <name>ATP</name>
        <dbReference type="ChEBI" id="CHEBI:30616"/>
    </ligand>
</feature>
<feature type="binding site" evidence="4">
    <location>
        <begin position="634"/>
        <end position="641"/>
    </location>
    <ligand>
        <name>ATP</name>
        <dbReference type="ChEBI" id="CHEBI:30616"/>
    </ligand>
</feature>
<dbReference type="RefSeq" id="WP_338748250.1">
    <property type="nucleotide sequence ID" value="NZ_CP144913.1"/>
</dbReference>
<dbReference type="InterPro" id="IPR000253">
    <property type="entry name" value="FHA_dom"/>
</dbReference>
<keyword evidence="1" id="KW-0597">Phosphoprotein</keyword>
<evidence type="ECO:0000313" key="9">
    <source>
        <dbReference type="EMBL" id="WXB75524.1"/>
    </source>
</evidence>
<evidence type="ECO:0000256" key="5">
    <source>
        <dbReference type="SAM" id="MobiDB-lite"/>
    </source>
</evidence>
<feature type="domain" description="FtsK" evidence="8">
    <location>
        <begin position="616"/>
        <end position="800"/>
    </location>
</feature>
<dbReference type="InterPro" id="IPR002543">
    <property type="entry name" value="FtsK_dom"/>
</dbReference>
<dbReference type="InterPro" id="IPR032030">
    <property type="entry name" value="YscD_cytoplasmic_dom"/>
</dbReference>
<dbReference type="PROSITE" id="PS50901">
    <property type="entry name" value="FTSK"/>
    <property type="match status" value="2"/>
</dbReference>
<proteinExistence type="predicted"/>
<dbReference type="Pfam" id="PF16697">
    <property type="entry name" value="Yop-YscD_cpl"/>
    <property type="match status" value="1"/>
</dbReference>
<dbReference type="InterPro" id="IPR050206">
    <property type="entry name" value="FtsK/SpoIIIE/SftA"/>
</dbReference>
<dbReference type="PANTHER" id="PTHR22683:SF1">
    <property type="entry name" value="TYPE VII SECRETION SYSTEM PROTEIN ESSC"/>
    <property type="match status" value="1"/>
</dbReference>
<evidence type="ECO:0000259" key="8">
    <source>
        <dbReference type="PROSITE" id="PS50901"/>
    </source>
</evidence>
<evidence type="ECO:0000256" key="2">
    <source>
        <dbReference type="ARBA" id="ARBA00022741"/>
    </source>
</evidence>
<dbReference type="PROSITE" id="PS50006">
    <property type="entry name" value="FHA_DOMAIN"/>
    <property type="match status" value="1"/>
</dbReference>
<dbReference type="Gene3D" id="2.60.200.20">
    <property type="match status" value="1"/>
</dbReference>
<dbReference type="Proteomes" id="UP001382727">
    <property type="component" value="Chromosome"/>
</dbReference>
<dbReference type="CDD" id="cd01127">
    <property type="entry name" value="TrwB_TraG_TraD_VirD4"/>
    <property type="match status" value="1"/>
</dbReference>
<keyword evidence="3 4" id="KW-0067">ATP-binding</keyword>
<dbReference type="SMART" id="SM00382">
    <property type="entry name" value="AAA"/>
    <property type="match status" value="3"/>
</dbReference>
<evidence type="ECO:0000256" key="1">
    <source>
        <dbReference type="ARBA" id="ARBA00022553"/>
    </source>
</evidence>
<dbReference type="InterPro" id="IPR027417">
    <property type="entry name" value="P-loop_NTPase"/>
</dbReference>
<accession>A0ABZ2MEM9</accession>
<dbReference type="SMART" id="SM00240">
    <property type="entry name" value="FHA"/>
    <property type="match status" value="1"/>
</dbReference>
<dbReference type="InterPro" id="IPR003959">
    <property type="entry name" value="ATPase_AAA_core"/>
</dbReference>
<feature type="region of interest" description="Disordered" evidence="5">
    <location>
        <begin position="1152"/>
        <end position="1171"/>
    </location>
</feature>
<keyword evidence="6" id="KW-0812">Transmembrane</keyword>
<feature type="region of interest" description="Disordered" evidence="5">
    <location>
        <begin position="814"/>
        <end position="865"/>
    </location>
</feature>
<evidence type="ECO:0000256" key="3">
    <source>
        <dbReference type="ARBA" id="ARBA00022840"/>
    </source>
</evidence>
<dbReference type="SUPFAM" id="SSF49879">
    <property type="entry name" value="SMAD/FHA domain"/>
    <property type="match status" value="1"/>
</dbReference>
<dbReference type="Gene3D" id="3.40.50.300">
    <property type="entry name" value="P-loop containing nucleotide triphosphate hydrolases"/>
    <property type="match status" value="5"/>
</dbReference>
<keyword evidence="6" id="KW-1133">Transmembrane helix</keyword>
<reference evidence="9 10" key="1">
    <citation type="submission" date="2024-02" db="EMBL/GenBank/DDBJ databases">
        <title>Janibacter sp. nov., isolated from gut of marine sandworm.</title>
        <authorList>
            <person name="Kim B."/>
            <person name="Jun M.O."/>
            <person name="Shin N.-R."/>
        </authorList>
    </citation>
    <scope>NUCLEOTIDE SEQUENCE [LARGE SCALE GENOMIC DNA]</scope>
    <source>
        <strain evidence="9 10">A1S7</strain>
    </source>
</reference>
<dbReference type="CDD" id="cd00060">
    <property type="entry name" value="FHA"/>
    <property type="match status" value="1"/>
</dbReference>
<feature type="domain" description="FtsK" evidence="8">
    <location>
        <begin position="927"/>
        <end position="1122"/>
    </location>
</feature>
<organism evidence="9 10">
    <name type="scientific">Janibacter alittae</name>
    <dbReference type="NCBI Taxonomy" id="3115209"/>
    <lineage>
        <taxon>Bacteria</taxon>
        <taxon>Bacillati</taxon>
        <taxon>Actinomycetota</taxon>
        <taxon>Actinomycetes</taxon>
        <taxon>Micrococcales</taxon>
        <taxon>Intrasporangiaceae</taxon>
        <taxon>Janibacter</taxon>
    </lineage>
</organism>
<feature type="region of interest" description="Disordered" evidence="5">
    <location>
        <begin position="178"/>
        <end position="218"/>
    </location>
</feature>
<keyword evidence="10" id="KW-1185">Reference proteome</keyword>
<evidence type="ECO:0000256" key="4">
    <source>
        <dbReference type="PROSITE-ProRule" id="PRU00289"/>
    </source>
</evidence>
<evidence type="ECO:0000313" key="10">
    <source>
        <dbReference type="Proteomes" id="UP001382727"/>
    </source>
</evidence>
<keyword evidence="2 4" id="KW-0547">Nucleotide-binding</keyword>
<feature type="domain" description="FHA" evidence="7">
    <location>
        <begin position="100"/>
        <end position="154"/>
    </location>
</feature>